<dbReference type="STRING" id="307972.A0A2G8LNV4"/>
<dbReference type="Proteomes" id="UP000230750">
    <property type="component" value="Unassembled WGS sequence"/>
</dbReference>
<sequence>MFVWSDGECCQNQCCVWCLSAMLSAITVDAQSNQNNFASEQELSLKFDKLRAYGFVPIENILVLDFGRTGIYLKVVTILGAIACLLQTVFQIVIYTTDIAQNLEFCEANESLWRQLGFQRLDGVTFVDGLRLVAPDAVVFLLTIVIFVASKKLVGPSPDDVQRQGVVMERRPRKHSQVAEGITCFITMALLAAAGIIVPSAISSVYFLSLLIVATWWALYMTWGRVFNVLQLVWLIYSGAHIILLYLYQFQFFQEEIDPSEFVARFVSLFTSSKV</sequence>
<dbReference type="InterPro" id="IPR027272">
    <property type="entry name" value="Piezo"/>
</dbReference>
<feature type="transmembrane region" description="Helical" evidence="1">
    <location>
        <begin position="204"/>
        <end position="222"/>
    </location>
</feature>
<accession>A0A2G8LNV4</accession>
<dbReference type="PANTHER" id="PTHR47049">
    <property type="entry name" value="PIEZO-TYPE MECHANOSENSITIVE ION CHANNEL HOMOLOG"/>
    <property type="match status" value="1"/>
</dbReference>
<feature type="chain" id="PRO_5013950125" evidence="2">
    <location>
        <begin position="31"/>
        <end position="275"/>
    </location>
</feature>
<feature type="signal peptide" evidence="2">
    <location>
        <begin position="1"/>
        <end position="30"/>
    </location>
</feature>
<dbReference type="Pfam" id="PF24871">
    <property type="entry name" value="Piezo_TM1-24"/>
    <property type="match status" value="2"/>
</dbReference>
<feature type="transmembrane region" description="Helical" evidence="1">
    <location>
        <begin position="71"/>
        <end position="94"/>
    </location>
</feature>
<dbReference type="GO" id="GO:0008381">
    <property type="term" value="F:mechanosensitive monoatomic ion channel activity"/>
    <property type="evidence" value="ECO:0007669"/>
    <property type="project" value="InterPro"/>
</dbReference>
<protein>
    <submittedName>
        <fullName evidence="4">Putative piezo-type mechanosensitive ion channel component 2 isoform X1</fullName>
    </submittedName>
</protein>
<comment type="caution">
    <text evidence="4">The sequence shown here is derived from an EMBL/GenBank/DDBJ whole genome shotgun (WGS) entry which is preliminary data.</text>
</comment>
<feature type="transmembrane region" description="Helical" evidence="1">
    <location>
        <begin position="129"/>
        <end position="149"/>
    </location>
</feature>
<evidence type="ECO:0000256" key="2">
    <source>
        <dbReference type="SAM" id="SignalP"/>
    </source>
</evidence>
<keyword evidence="1" id="KW-0812">Transmembrane</keyword>
<keyword evidence="2" id="KW-0732">Signal</keyword>
<dbReference type="EMBL" id="MRZV01000021">
    <property type="protein sequence ID" value="PIK61948.1"/>
    <property type="molecule type" value="Genomic_DNA"/>
</dbReference>
<evidence type="ECO:0000313" key="5">
    <source>
        <dbReference type="Proteomes" id="UP000230750"/>
    </source>
</evidence>
<reference evidence="4 5" key="1">
    <citation type="journal article" date="2017" name="PLoS Biol.">
        <title>The sea cucumber genome provides insights into morphological evolution and visceral regeneration.</title>
        <authorList>
            <person name="Zhang X."/>
            <person name="Sun L."/>
            <person name="Yuan J."/>
            <person name="Sun Y."/>
            <person name="Gao Y."/>
            <person name="Zhang L."/>
            <person name="Li S."/>
            <person name="Dai H."/>
            <person name="Hamel J.F."/>
            <person name="Liu C."/>
            <person name="Yu Y."/>
            <person name="Liu S."/>
            <person name="Lin W."/>
            <person name="Guo K."/>
            <person name="Jin S."/>
            <person name="Xu P."/>
            <person name="Storey K.B."/>
            <person name="Huan P."/>
            <person name="Zhang T."/>
            <person name="Zhou Y."/>
            <person name="Zhang J."/>
            <person name="Lin C."/>
            <person name="Li X."/>
            <person name="Xing L."/>
            <person name="Huo D."/>
            <person name="Sun M."/>
            <person name="Wang L."/>
            <person name="Mercier A."/>
            <person name="Li F."/>
            <person name="Yang H."/>
            <person name="Xiang J."/>
        </authorList>
    </citation>
    <scope>NUCLEOTIDE SEQUENCE [LARGE SCALE GENOMIC DNA]</scope>
    <source>
        <strain evidence="4">Shaxun</strain>
        <tissue evidence="4">Muscle</tissue>
    </source>
</reference>
<evidence type="ECO:0000259" key="3">
    <source>
        <dbReference type="Pfam" id="PF24871"/>
    </source>
</evidence>
<feature type="domain" description="Piezo TM1-24" evidence="3">
    <location>
        <begin position="67"/>
        <end position="157"/>
    </location>
</feature>
<dbReference type="PANTHER" id="PTHR47049:SF2">
    <property type="entry name" value="PIEZO-TYPE MECHANOSENSITIVE ION CHANNEL HOMOLOG"/>
    <property type="match status" value="1"/>
</dbReference>
<evidence type="ECO:0000313" key="4">
    <source>
        <dbReference type="EMBL" id="PIK61948.1"/>
    </source>
</evidence>
<keyword evidence="5" id="KW-1185">Reference proteome</keyword>
<dbReference type="AlphaFoldDB" id="A0A2G8LNV4"/>
<feature type="domain" description="Piezo TM1-24" evidence="3">
    <location>
        <begin position="169"/>
        <end position="269"/>
    </location>
</feature>
<gene>
    <name evidence="4" type="ORF">BSL78_01091</name>
</gene>
<feature type="transmembrane region" description="Helical" evidence="1">
    <location>
        <begin position="178"/>
        <end position="198"/>
    </location>
</feature>
<dbReference type="GO" id="GO:0016020">
    <property type="term" value="C:membrane"/>
    <property type="evidence" value="ECO:0007669"/>
    <property type="project" value="InterPro"/>
</dbReference>
<dbReference type="OrthoDB" id="303066at2759"/>
<keyword evidence="1" id="KW-0472">Membrane</keyword>
<keyword evidence="1" id="KW-1133">Transmembrane helix</keyword>
<evidence type="ECO:0000256" key="1">
    <source>
        <dbReference type="SAM" id="Phobius"/>
    </source>
</evidence>
<dbReference type="InterPro" id="IPR056769">
    <property type="entry name" value="Piezo_TM1-24"/>
</dbReference>
<name>A0A2G8LNV4_STIJA</name>
<organism evidence="4 5">
    <name type="scientific">Stichopus japonicus</name>
    <name type="common">Sea cucumber</name>
    <dbReference type="NCBI Taxonomy" id="307972"/>
    <lineage>
        <taxon>Eukaryota</taxon>
        <taxon>Metazoa</taxon>
        <taxon>Echinodermata</taxon>
        <taxon>Eleutherozoa</taxon>
        <taxon>Echinozoa</taxon>
        <taxon>Holothuroidea</taxon>
        <taxon>Aspidochirotacea</taxon>
        <taxon>Aspidochirotida</taxon>
        <taxon>Stichopodidae</taxon>
        <taxon>Apostichopus</taxon>
    </lineage>
</organism>
<proteinExistence type="predicted"/>
<feature type="transmembrane region" description="Helical" evidence="1">
    <location>
        <begin position="229"/>
        <end position="248"/>
    </location>
</feature>